<proteinExistence type="predicted"/>
<evidence type="ECO:0000256" key="1">
    <source>
        <dbReference type="SAM" id="MobiDB-lite"/>
    </source>
</evidence>
<dbReference type="EMBL" id="CYRY02011953">
    <property type="protein sequence ID" value="VCW79407.1"/>
    <property type="molecule type" value="Genomic_DNA"/>
</dbReference>
<evidence type="ECO:0000313" key="2">
    <source>
        <dbReference type="EMBL" id="VCW79407.1"/>
    </source>
</evidence>
<dbReference type="AlphaFoldDB" id="A0A9X9LQQ4"/>
<dbReference type="Proteomes" id="UP000269945">
    <property type="component" value="Unassembled WGS sequence"/>
</dbReference>
<comment type="caution">
    <text evidence="2">The sequence shown here is derived from an EMBL/GenBank/DDBJ whole genome shotgun (WGS) entry which is preliminary data.</text>
</comment>
<organism evidence="2 3">
    <name type="scientific">Gulo gulo</name>
    <name type="common">Wolverine</name>
    <name type="synonym">Gluton</name>
    <dbReference type="NCBI Taxonomy" id="48420"/>
    <lineage>
        <taxon>Eukaryota</taxon>
        <taxon>Metazoa</taxon>
        <taxon>Chordata</taxon>
        <taxon>Craniata</taxon>
        <taxon>Vertebrata</taxon>
        <taxon>Euteleostomi</taxon>
        <taxon>Mammalia</taxon>
        <taxon>Eutheria</taxon>
        <taxon>Laurasiatheria</taxon>
        <taxon>Carnivora</taxon>
        <taxon>Caniformia</taxon>
        <taxon>Musteloidea</taxon>
        <taxon>Mustelidae</taxon>
        <taxon>Guloninae</taxon>
        <taxon>Gulo</taxon>
    </lineage>
</organism>
<name>A0A9X9LQQ4_GULGU</name>
<sequence>MPDRELEAVKLKLWAIEQTQGPETPGAQGPAVAPQLLSPEAGGLRGHSRGAGSLFQPLRGGPPDHHPVRQVLRTPQGLCIHRVGH</sequence>
<evidence type="ECO:0000313" key="3">
    <source>
        <dbReference type="Proteomes" id="UP000269945"/>
    </source>
</evidence>
<feature type="region of interest" description="Disordered" evidence="1">
    <location>
        <begin position="20"/>
        <end position="69"/>
    </location>
</feature>
<accession>A0A9X9LQQ4</accession>
<gene>
    <name evidence="2" type="ORF">BN2614_LOCUS4</name>
</gene>
<keyword evidence="3" id="KW-1185">Reference proteome</keyword>
<protein>
    <submittedName>
        <fullName evidence="2">Uncharacterized protein</fullName>
    </submittedName>
</protein>
<reference evidence="2 3" key="1">
    <citation type="submission" date="2018-10" db="EMBL/GenBank/DDBJ databases">
        <authorList>
            <person name="Ekblom R."/>
            <person name="Jareborg N."/>
        </authorList>
    </citation>
    <scope>NUCLEOTIDE SEQUENCE [LARGE SCALE GENOMIC DNA]</scope>
    <source>
        <tissue evidence="2">Muscle</tissue>
    </source>
</reference>